<dbReference type="Proteomes" id="UP000799777">
    <property type="component" value="Unassembled WGS sequence"/>
</dbReference>
<dbReference type="EMBL" id="ML978191">
    <property type="protein sequence ID" value="KAF2030311.1"/>
    <property type="molecule type" value="Genomic_DNA"/>
</dbReference>
<feature type="non-terminal residue" evidence="2">
    <location>
        <position position="148"/>
    </location>
</feature>
<keyword evidence="3" id="KW-1185">Reference proteome</keyword>
<gene>
    <name evidence="2" type="ORF">EK21DRAFT_38754</name>
</gene>
<sequence>PLDASFTIFNATATTIKRARCALDMLGFAYQLPNGGYGSSEADYKSLSSYSDHEDAIVANSLLCPRYAENDPTSAPPSPASIESFDILDSIPWRRSYISSDSGPDGRRLARQWKKQRMRVIVASLLLALLVTGCTISAYLAVKHEKSK</sequence>
<keyword evidence="1" id="KW-0812">Transmembrane</keyword>
<dbReference type="OrthoDB" id="3686095at2759"/>
<keyword evidence="1" id="KW-0472">Membrane</keyword>
<organism evidence="2 3">
    <name type="scientific">Setomelanomma holmii</name>
    <dbReference type="NCBI Taxonomy" id="210430"/>
    <lineage>
        <taxon>Eukaryota</taxon>
        <taxon>Fungi</taxon>
        <taxon>Dikarya</taxon>
        <taxon>Ascomycota</taxon>
        <taxon>Pezizomycotina</taxon>
        <taxon>Dothideomycetes</taxon>
        <taxon>Pleosporomycetidae</taxon>
        <taxon>Pleosporales</taxon>
        <taxon>Pleosporineae</taxon>
        <taxon>Phaeosphaeriaceae</taxon>
        <taxon>Setomelanomma</taxon>
    </lineage>
</organism>
<feature type="transmembrane region" description="Helical" evidence="1">
    <location>
        <begin position="120"/>
        <end position="142"/>
    </location>
</feature>
<evidence type="ECO:0000256" key="1">
    <source>
        <dbReference type="SAM" id="Phobius"/>
    </source>
</evidence>
<feature type="non-terminal residue" evidence="2">
    <location>
        <position position="1"/>
    </location>
</feature>
<comment type="caution">
    <text evidence="2">The sequence shown here is derived from an EMBL/GenBank/DDBJ whole genome shotgun (WGS) entry which is preliminary data.</text>
</comment>
<keyword evidence="1" id="KW-1133">Transmembrane helix</keyword>
<name>A0A9P4H8N0_9PLEO</name>
<accession>A0A9P4H8N0</accession>
<proteinExistence type="predicted"/>
<evidence type="ECO:0000313" key="2">
    <source>
        <dbReference type="EMBL" id="KAF2030311.1"/>
    </source>
</evidence>
<dbReference type="AlphaFoldDB" id="A0A9P4H8N0"/>
<evidence type="ECO:0000313" key="3">
    <source>
        <dbReference type="Proteomes" id="UP000799777"/>
    </source>
</evidence>
<protein>
    <submittedName>
        <fullName evidence="2">Uncharacterized protein</fullName>
    </submittedName>
</protein>
<reference evidence="2" key="1">
    <citation type="journal article" date="2020" name="Stud. Mycol.">
        <title>101 Dothideomycetes genomes: a test case for predicting lifestyles and emergence of pathogens.</title>
        <authorList>
            <person name="Haridas S."/>
            <person name="Albert R."/>
            <person name="Binder M."/>
            <person name="Bloem J."/>
            <person name="Labutti K."/>
            <person name="Salamov A."/>
            <person name="Andreopoulos B."/>
            <person name="Baker S."/>
            <person name="Barry K."/>
            <person name="Bills G."/>
            <person name="Bluhm B."/>
            <person name="Cannon C."/>
            <person name="Castanera R."/>
            <person name="Culley D."/>
            <person name="Daum C."/>
            <person name="Ezra D."/>
            <person name="Gonzalez J."/>
            <person name="Henrissat B."/>
            <person name="Kuo A."/>
            <person name="Liang C."/>
            <person name="Lipzen A."/>
            <person name="Lutzoni F."/>
            <person name="Magnuson J."/>
            <person name="Mondo S."/>
            <person name="Nolan M."/>
            <person name="Ohm R."/>
            <person name="Pangilinan J."/>
            <person name="Park H.-J."/>
            <person name="Ramirez L."/>
            <person name="Alfaro M."/>
            <person name="Sun H."/>
            <person name="Tritt A."/>
            <person name="Yoshinaga Y."/>
            <person name="Zwiers L.-H."/>
            <person name="Turgeon B."/>
            <person name="Goodwin S."/>
            <person name="Spatafora J."/>
            <person name="Crous P."/>
            <person name="Grigoriev I."/>
        </authorList>
    </citation>
    <scope>NUCLEOTIDE SEQUENCE</scope>
    <source>
        <strain evidence="2">CBS 110217</strain>
    </source>
</reference>